<evidence type="ECO:0000313" key="2">
    <source>
        <dbReference type="EMBL" id="OMO77639.1"/>
    </source>
</evidence>
<dbReference type="Proteomes" id="UP000187203">
    <property type="component" value="Unassembled WGS sequence"/>
</dbReference>
<proteinExistence type="predicted"/>
<dbReference type="AlphaFoldDB" id="A0A1R3I529"/>
<keyword evidence="3" id="KW-1185">Reference proteome</keyword>
<gene>
    <name evidence="2" type="ORF">COLO4_25052</name>
</gene>
<sequence length="80" mass="9348">MPAERKMENAPRVQIKNARDGETDNARRNAKRRTLAEREMENAPREQVKNARNGETDNSRRTRRVGLSPSAKWRMILKCK</sequence>
<keyword evidence="2" id="KW-0472">Membrane</keyword>
<evidence type="ECO:0000256" key="1">
    <source>
        <dbReference type="SAM" id="MobiDB-lite"/>
    </source>
</evidence>
<keyword evidence="2" id="KW-0812">Transmembrane</keyword>
<organism evidence="2 3">
    <name type="scientific">Corchorus olitorius</name>
    <dbReference type="NCBI Taxonomy" id="93759"/>
    <lineage>
        <taxon>Eukaryota</taxon>
        <taxon>Viridiplantae</taxon>
        <taxon>Streptophyta</taxon>
        <taxon>Embryophyta</taxon>
        <taxon>Tracheophyta</taxon>
        <taxon>Spermatophyta</taxon>
        <taxon>Magnoliopsida</taxon>
        <taxon>eudicotyledons</taxon>
        <taxon>Gunneridae</taxon>
        <taxon>Pentapetalae</taxon>
        <taxon>rosids</taxon>
        <taxon>malvids</taxon>
        <taxon>Malvales</taxon>
        <taxon>Malvaceae</taxon>
        <taxon>Grewioideae</taxon>
        <taxon>Apeibeae</taxon>
        <taxon>Corchorus</taxon>
    </lineage>
</organism>
<feature type="compositionally biased region" description="Basic and acidic residues" evidence="1">
    <location>
        <begin position="17"/>
        <end position="27"/>
    </location>
</feature>
<dbReference type="EMBL" id="AWUE01018905">
    <property type="protein sequence ID" value="OMO77639.1"/>
    <property type="molecule type" value="Genomic_DNA"/>
</dbReference>
<protein>
    <submittedName>
        <fullName evidence="2">Transmembrane protein 79</fullName>
    </submittedName>
</protein>
<accession>A0A1R3I529</accession>
<reference evidence="3" key="1">
    <citation type="submission" date="2013-09" db="EMBL/GenBank/DDBJ databases">
        <title>Corchorus olitorius genome sequencing.</title>
        <authorList>
            <person name="Alam M."/>
            <person name="Haque M.S."/>
            <person name="Islam M.S."/>
            <person name="Emdad E.M."/>
            <person name="Islam M.M."/>
            <person name="Ahmed B."/>
            <person name="Halim A."/>
            <person name="Hossen Q.M.M."/>
            <person name="Hossain M.Z."/>
            <person name="Ahmed R."/>
            <person name="Khan M.M."/>
            <person name="Islam R."/>
            <person name="Rashid M.M."/>
            <person name="Khan S.A."/>
            <person name="Rahman M.S."/>
            <person name="Alam M."/>
            <person name="Yahiya A.S."/>
            <person name="Khan M.S."/>
            <person name="Azam M.S."/>
            <person name="Haque T."/>
            <person name="Lashkar M.Z.H."/>
            <person name="Akhand A.I."/>
            <person name="Morshed G."/>
            <person name="Roy S."/>
            <person name="Uddin K.S."/>
            <person name="Rabeya T."/>
            <person name="Hossain A.S."/>
            <person name="Chowdhury A."/>
            <person name="Snigdha A.R."/>
            <person name="Mortoza M.S."/>
            <person name="Matin S.A."/>
            <person name="Hoque S.M.E."/>
            <person name="Islam M.K."/>
            <person name="Roy D.K."/>
            <person name="Haider R."/>
            <person name="Moosa M.M."/>
            <person name="Elias S.M."/>
            <person name="Hasan A.M."/>
            <person name="Jahan S."/>
            <person name="Shafiuddin M."/>
            <person name="Mahmood N."/>
            <person name="Shommy N.S."/>
        </authorList>
    </citation>
    <scope>NUCLEOTIDE SEQUENCE [LARGE SCALE GENOMIC DNA]</scope>
    <source>
        <strain evidence="3">cv. O-4</strain>
    </source>
</reference>
<name>A0A1R3I529_9ROSI</name>
<comment type="caution">
    <text evidence="2">The sequence shown here is derived from an EMBL/GenBank/DDBJ whole genome shotgun (WGS) entry which is preliminary data.</text>
</comment>
<feature type="region of interest" description="Disordered" evidence="1">
    <location>
        <begin position="1"/>
        <end position="69"/>
    </location>
</feature>
<evidence type="ECO:0000313" key="3">
    <source>
        <dbReference type="Proteomes" id="UP000187203"/>
    </source>
</evidence>
<feature type="compositionally biased region" description="Basic and acidic residues" evidence="1">
    <location>
        <begin position="34"/>
        <end position="60"/>
    </location>
</feature>